<evidence type="ECO:0000313" key="1">
    <source>
        <dbReference type="EMBL" id="BBB24822.1"/>
    </source>
</evidence>
<dbReference type="Proteomes" id="UP000595663">
    <property type="component" value="Chromosome"/>
</dbReference>
<accession>A0A7R6PEC4</accession>
<sequence>MTESYAQNPALQSDATQNQINLNYDAAEDRILIRATEGEKEYRAWWTRRLALRIHKLFGEHDFPTENNASHLQPEQQQSLGDMEKHGAVQQADFSTPFKDDASHYPLGEEGILVQRIDIKTEGKLVRIIMLPSDGEGMTLALPPGQRYSFEHMLQRVMTAAEWIAQTPVDTAGTPQPLLAH</sequence>
<name>A0A7R6PEC4_9GAMM</name>
<organism evidence="1 2">
    <name type="scientific">Amphritea japonica ATCC BAA-1530</name>
    <dbReference type="NCBI Taxonomy" id="1278309"/>
    <lineage>
        <taxon>Bacteria</taxon>
        <taxon>Pseudomonadati</taxon>
        <taxon>Pseudomonadota</taxon>
        <taxon>Gammaproteobacteria</taxon>
        <taxon>Oceanospirillales</taxon>
        <taxon>Oceanospirillaceae</taxon>
        <taxon>Amphritea</taxon>
    </lineage>
</organism>
<dbReference type="EMBL" id="AP014545">
    <property type="protein sequence ID" value="BBB24822.1"/>
    <property type="molecule type" value="Genomic_DNA"/>
</dbReference>
<keyword evidence="2" id="KW-1185">Reference proteome</keyword>
<reference evidence="1 2" key="1">
    <citation type="journal article" date="2008" name="Int. J. Syst. Evol. Microbiol.">
        <title>Amphritea japonica sp. nov. and Amphritea balenae sp. nov., isolated from the sediment adjacent to sperm whale carcasses off Kagoshima, Japan.</title>
        <authorList>
            <person name="Miyazaki M."/>
            <person name="Nogi Y."/>
            <person name="Fujiwara Y."/>
            <person name="Kawato M."/>
            <person name="Nagahama T."/>
            <person name="Kubokawa K."/>
            <person name="Horikoshi K."/>
        </authorList>
    </citation>
    <scope>NUCLEOTIDE SEQUENCE [LARGE SCALE GENOMIC DNA]</scope>
    <source>
        <strain evidence="1 2">ATCC BAA-1530</strain>
    </source>
</reference>
<dbReference type="OrthoDB" id="9795237at2"/>
<dbReference type="RefSeq" id="WP_019621006.1">
    <property type="nucleotide sequence ID" value="NZ_AP014545.1"/>
</dbReference>
<evidence type="ECO:0000313" key="2">
    <source>
        <dbReference type="Proteomes" id="UP000595663"/>
    </source>
</evidence>
<dbReference type="KEGG" id="ajp:AMJAP_0223"/>
<proteinExistence type="predicted"/>
<dbReference type="AlphaFoldDB" id="A0A7R6PEC4"/>
<protein>
    <submittedName>
        <fullName evidence="1">Uncharacterized protein</fullName>
    </submittedName>
</protein>
<gene>
    <name evidence="1" type="ORF">AMJAP_0223</name>
</gene>